<accession>A0AAV7PHU5</accession>
<dbReference type="PANTHER" id="PTHR15528:SF12">
    <property type="entry name" value="PEROXISOME PROLIFERATOR-ACTIVATED RECEPTOR GAMMA COACTIVATOR 1-BETA"/>
    <property type="match status" value="1"/>
</dbReference>
<dbReference type="InterPro" id="IPR034605">
    <property type="entry name" value="PGC-1"/>
</dbReference>
<feature type="region of interest" description="Disordered" evidence="9">
    <location>
        <begin position="745"/>
        <end position="811"/>
    </location>
</feature>
<gene>
    <name evidence="11" type="ORF">NDU88_005076</name>
</gene>
<feature type="domain" description="RRM" evidence="10">
    <location>
        <begin position="838"/>
        <end position="904"/>
    </location>
</feature>
<feature type="compositionally biased region" description="Polar residues" evidence="9">
    <location>
        <begin position="754"/>
        <end position="784"/>
    </location>
</feature>
<feature type="region of interest" description="Disordered" evidence="9">
    <location>
        <begin position="305"/>
        <end position="330"/>
    </location>
</feature>
<evidence type="ECO:0000256" key="1">
    <source>
        <dbReference type="ARBA" id="ARBA00004123"/>
    </source>
</evidence>
<feature type="compositionally biased region" description="Low complexity" evidence="9">
    <location>
        <begin position="790"/>
        <end position="808"/>
    </location>
</feature>
<evidence type="ECO:0000256" key="2">
    <source>
        <dbReference type="ARBA" id="ARBA00022553"/>
    </source>
</evidence>
<feature type="region of interest" description="Disordered" evidence="9">
    <location>
        <begin position="685"/>
        <end position="709"/>
    </location>
</feature>
<proteinExistence type="predicted"/>
<dbReference type="Pfam" id="PF00076">
    <property type="entry name" value="RRM_1"/>
    <property type="match status" value="1"/>
</dbReference>
<feature type="region of interest" description="Disordered" evidence="9">
    <location>
        <begin position="586"/>
        <end position="610"/>
    </location>
</feature>
<dbReference type="GO" id="GO:0003723">
    <property type="term" value="F:RNA binding"/>
    <property type="evidence" value="ECO:0007669"/>
    <property type="project" value="UniProtKB-UniRule"/>
</dbReference>
<feature type="region of interest" description="Disordered" evidence="9">
    <location>
        <begin position="188"/>
        <end position="207"/>
    </location>
</feature>
<comment type="subcellular location">
    <subcellularLocation>
        <location evidence="1">Nucleus</location>
    </subcellularLocation>
</comment>
<dbReference type="PROSITE" id="PS50102">
    <property type="entry name" value="RRM"/>
    <property type="match status" value="1"/>
</dbReference>
<dbReference type="InterPro" id="IPR000504">
    <property type="entry name" value="RRM_dom"/>
</dbReference>
<feature type="region of interest" description="Disordered" evidence="9">
    <location>
        <begin position="213"/>
        <end position="258"/>
    </location>
</feature>
<dbReference type="EMBL" id="JANPWB010000011">
    <property type="protein sequence ID" value="KAJ1126670.1"/>
    <property type="molecule type" value="Genomic_DNA"/>
</dbReference>
<feature type="compositionally biased region" description="Basic and acidic residues" evidence="9">
    <location>
        <begin position="306"/>
        <end position="316"/>
    </location>
</feature>
<dbReference type="PANTHER" id="PTHR15528">
    <property type="entry name" value="PEROXISOME PROLIFERATOR ACTIVATED RECEPTOR GAMMA COACTIVATOR 1 PGC-1 -RELATED"/>
    <property type="match status" value="1"/>
</dbReference>
<dbReference type="SMART" id="SM00360">
    <property type="entry name" value="RRM"/>
    <property type="match status" value="1"/>
</dbReference>
<keyword evidence="4" id="KW-0805">Transcription regulation</keyword>
<dbReference type="GO" id="GO:0045944">
    <property type="term" value="P:positive regulation of transcription by RNA polymerase II"/>
    <property type="evidence" value="ECO:0007669"/>
    <property type="project" value="TreeGrafter"/>
</dbReference>
<organism evidence="11 12">
    <name type="scientific">Pleurodeles waltl</name>
    <name type="common">Iberian ribbed newt</name>
    <dbReference type="NCBI Taxonomy" id="8319"/>
    <lineage>
        <taxon>Eukaryota</taxon>
        <taxon>Metazoa</taxon>
        <taxon>Chordata</taxon>
        <taxon>Craniata</taxon>
        <taxon>Vertebrata</taxon>
        <taxon>Euteleostomi</taxon>
        <taxon>Amphibia</taxon>
        <taxon>Batrachia</taxon>
        <taxon>Caudata</taxon>
        <taxon>Salamandroidea</taxon>
        <taxon>Salamandridae</taxon>
        <taxon>Pleurodelinae</taxon>
        <taxon>Pleurodeles</taxon>
    </lineage>
</organism>
<evidence type="ECO:0000313" key="11">
    <source>
        <dbReference type="EMBL" id="KAJ1126670.1"/>
    </source>
</evidence>
<comment type="caution">
    <text evidence="11">The sequence shown here is derived from an EMBL/GenBank/DDBJ whole genome shotgun (WGS) entry which is preliminary data.</text>
</comment>
<dbReference type="AlphaFoldDB" id="A0AAV7PHU5"/>
<feature type="compositionally biased region" description="Polar residues" evidence="9">
    <location>
        <begin position="692"/>
        <end position="702"/>
    </location>
</feature>
<dbReference type="Proteomes" id="UP001066276">
    <property type="component" value="Chromosome 7"/>
</dbReference>
<dbReference type="GO" id="GO:0003712">
    <property type="term" value="F:transcription coregulator activity"/>
    <property type="evidence" value="ECO:0007669"/>
    <property type="project" value="InterPro"/>
</dbReference>
<keyword evidence="6" id="KW-0804">Transcription</keyword>
<evidence type="ECO:0000256" key="6">
    <source>
        <dbReference type="ARBA" id="ARBA00023163"/>
    </source>
</evidence>
<evidence type="ECO:0000256" key="4">
    <source>
        <dbReference type="ARBA" id="ARBA00023015"/>
    </source>
</evidence>
<dbReference type="InterPro" id="IPR035979">
    <property type="entry name" value="RBD_domain_sf"/>
</dbReference>
<evidence type="ECO:0000259" key="10">
    <source>
        <dbReference type="PROSITE" id="PS50102"/>
    </source>
</evidence>
<dbReference type="GO" id="GO:0005634">
    <property type="term" value="C:nucleus"/>
    <property type="evidence" value="ECO:0007669"/>
    <property type="project" value="UniProtKB-SubCell"/>
</dbReference>
<evidence type="ECO:0000256" key="5">
    <source>
        <dbReference type="ARBA" id="ARBA00023159"/>
    </source>
</evidence>
<protein>
    <recommendedName>
        <fullName evidence="10">RRM domain-containing protein</fullName>
    </recommendedName>
</protein>
<reference evidence="11" key="1">
    <citation type="journal article" date="2022" name="bioRxiv">
        <title>Sequencing and chromosome-scale assembly of the giantPleurodeles waltlgenome.</title>
        <authorList>
            <person name="Brown T."/>
            <person name="Elewa A."/>
            <person name="Iarovenko S."/>
            <person name="Subramanian E."/>
            <person name="Araus A.J."/>
            <person name="Petzold A."/>
            <person name="Susuki M."/>
            <person name="Suzuki K.-i.T."/>
            <person name="Hayashi T."/>
            <person name="Toyoda A."/>
            <person name="Oliveira C."/>
            <person name="Osipova E."/>
            <person name="Leigh N.D."/>
            <person name="Simon A."/>
            <person name="Yun M.H."/>
        </authorList>
    </citation>
    <scope>NUCLEOTIDE SEQUENCE</scope>
    <source>
        <strain evidence="11">20211129_DDA</strain>
        <tissue evidence="11">Liver</tissue>
    </source>
</reference>
<sequence>MAECGAELDEALSSFVFSYLEESENQVPDEEALSLDFSEIDLLQLDTGDFDSSSYFDELPWGSAPPGTKSSLYNNDESDLFKIIDSENEALLAALTQTLDDIQEDDLGLSAFAATCDGGFLAPPTSPLSPASYAAVAESPPPSEADEDELSILKKLLLTATPSGGEFPKEESFQRQVGLKPRLQRPCFKAEISRERTSTKSYGHGRSCTELHKHLVTPQHTPQSVREESHNTNERVSQACSNDSGDGGSSDGEPMLPQGAIETQQSPLCEVDPQFISEKEQQAMVGLIQYMHTYCLPLRKLSAQDSHGKSRHDGSVVKKAKMTSPPQKPVISSKATFNLVSSTKCRPKRHCSENSILRKLLAQNVASDVSKPYRLVQPTYASLISPTRCKSPTAVKQEVENNWMCAPKAKIQPPVKTALKVCPLGQNKAGNTARDLRRPSLVRHESASTKVAPKPESTIHAVRRSGRLNPELGQWLSFTEDELNKALCEVESGLGAVAGAASVKSEVENLELSKQVLRPLRAETDLGSTLPSPESDSIYTKKAFDPGVTVELCGTAGLTPPTTPPYKPADDDLFKPDIECRLVKDKVPNIPSPTGEGTETSLEISGKSCRRQPERTELFAHLSRSSGRPCWKEHQSTKRPLSRSFGDHDYCQVVRSEVWSQRKVLNSWEPPSKLATKHLSLASVPPKRRLSGDSTDGIQLQESHTEDENQLRDLEIRASLTKHFGFLDQALEDVNIMPCLSPSNDTVFEDSGSESDGSQAGDTCSRSPFQSTQCPHRSSPTRTVSHLRYRSLSGSRSSCRSRSPANSRNLRCETNEQDWKQSHWHVQRSRQRAIDEGRLVYIRNLSSSMSSCELKKRFEVFGEITECRVLSRNNKAGKYGFVTFRCPENAALSMKNGASLRKRQEPAFQLSYGGLRHFWTRYTDLDSNMEDMSPSAAMKSKYETMDFDSLLKEAQRSLQR</sequence>
<dbReference type="SUPFAM" id="SSF54928">
    <property type="entry name" value="RNA-binding domain, RBD"/>
    <property type="match status" value="1"/>
</dbReference>
<evidence type="ECO:0000256" key="7">
    <source>
        <dbReference type="ARBA" id="ARBA00023242"/>
    </source>
</evidence>
<keyword evidence="3 8" id="KW-0694">RNA-binding</keyword>
<evidence type="ECO:0000256" key="8">
    <source>
        <dbReference type="PROSITE-ProRule" id="PRU00176"/>
    </source>
</evidence>
<evidence type="ECO:0000256" key="9">
    <source>
        <dbReference type="SAM" id="MobiDB-lite"/>
    </source>
</evidence>
<keyword evidence="5" id="KW-0010">Activator</keyword>
<evidence type="ECO:0000313" key="12">
    <source>
        <dbReference type="Proteomes" id="UP001066276"/>
    </source>
</evidence>
<dbReference type="InterPro" id="IPR012677">
    <property type="entry name" value="Nucleotide-bd_a/b_plait_sf"/>
</dbReference>
<dbReference type="Gene3D" id="3.30.70.330">
    <property type="match status" value="1"/>
</dbReference>
<evidence type="ECO:0000256" key="3">
    <source>
        <dbReference type="ARBA" id="ARBA00022884"/>
    </source>
</evidence>
<keyword evidence="7" id="KW-0539">Nucleus</keyword>
<name>A0AAV7PHU5_PLEWA</name>
<keyword evidence="12" id="KW-1185">Reference proteome</keyword>
<keyword evidence="2" id="KW-0597">Phosphoprotein</keyword>